<accession>A0A0A2L6H2</accession>
<dbReference type="HOGENOM" id="CLU_1855956_0_0_1"/>
<protein>
    <submittedName>
        <fullName evidence="1">Uncharacterized protein</fullName>
    </submittedName>
</protein>
<sequence>MRLPYRSRTLYNKLPDDAAQPAVSDEHIANLAALFVHHNAEKVLGIHLIHGHFEIPENTVMVGTNFENPALRWTKTMKIDEINPLNVYGHIFTLAGNELCPYELQDGPLPDLSSVGYSFLTDFLKYIVKTNLQDIIGL</sequence>
<name>A0A0A2L6H2_PENIT</name>
<comment type="caution">
    <text evidence="1">The sequence shown here is derived from an EMBL/GenBank/DDBJ whole genome shotgun (WGS) entry which is preliminary data.</text>
</comment>
<dbReference type="EMBL" id="JQGA01000587">
    <property type="protein sequence ID" value="KGO74766.1"/>
    <property type="molecule type" value="Genomic_DNA"/>
</dbReference>
<dbReference type="AlphaFoldDB" id="A0A0A2L6H2"/>
<dbReference type="OMA" id="PACASIH"/>
<evidence type="ECO:0000313" key="1">
    <source>
        <dbReference type="EMBL" id="KGO74766.1"/>
    </source>
</evidence>
<dbReference type="PhylomeDB" id="A0A0A2L6H2"/>
<dbReference type="Proteomes" id="UP000030104">
    <property type="component" value="Unassembled WGS sequence"/>
</dbReference>
<organism evidence="1 2">
    <name type="scientific">Penicillium italicum</name>
    <name type="common">Blue mold</name>
    <dbReference type="NCBI Taxonomy" id="40296"/>
    <lineage>
        <taxon>Eukaryota</taxon>
        <taxon>Fungi</taxon>
        <taxon>Dikarya</taxon>
        <taxon>Ascomycota</taxon>
        <taxon>Pezizomycotina</taxon>
        <taxon>Eurotiomycetes</taxon>
        <taxon>Eurotiomycetidae</taxon>
        <taxon>Eurotiales</taxon>
        <taxon>Aspergillaceae</taxon>
        <taxon>Penicillium</taxon>
    </lineage>
</organism>
<reference evidence="1 2" key="1">
    <citation type="journal article" date="2015" name="Mol. Plant Microbe Interact.">
        <title>Genome, transcriptome, and functional analyses of Penicillium expansum provide new insights into secondary metabolism and pathogenicity.</title>
        <authorList>
            <person name="Ballester A.R."/>
            <person name="Marcet-Houben M."/>
            <person name="Levin E."/>
            <person name="Sela N."/>
            <person name="Selma-Lazaro C."/>
            <person name="Carmona L."/>
            <person name="Wisniewski M."/>
            <person name="Droby S."/>
            <person name="Gonzalez-Candelas L."/>
            <person name="Gabaldon T."/>
        </authorList>
    </citation>
    <scope>NUCLEOTIDE SEQUENCE [LARGE SCALE GENOMIC DNA]</scope>
    <source>
        <strain evidence="1 2">PHI-1</strain>
    </source>
</reference>
<keyword evidence="2" id="KW-1185">Reference proteome</keyword>
<dbReference type="OrthoDB" id="2322999at2759"/>
<proteinExistence type="predicted"/>
<evidence type="ECO:0000313" key="2">
    <source>
        <dbReference type="Proteomes" id="UP000030104"/>
    </source>
</evidence>
<gene>
    <name evidence="1" type="ORF">PITC_083750</name>
</gene>